<accession>A0A9X3EAI7</accession>
<name>A0A9X3EAI7_9GAMM</name>
<evidence type="ECO:0000313" key="1">
    <source>
        <dbReference type="EMBL" id="MCY0963962.1"/>
    </source>
</evidence>
<dbReference type="InterPro" id="IPR006175">
    <property type="entry name" value="YjgF/YER057c/UK114"/>
</dbReference>
<dbReference type="SUPFAM" id="SSF55298">
    <property type="entry name" value="YjgF-like"/>
    <property type="match status" value="1"/>
</dbReference>
<keyword evidence="2" id="KW-1185">Reference proteome</keyword>
<dbReference type="Proteomes" id="UP001150830">
    <property type="component" value="Unassembled WGS sequence"/>
</dbReference>
<dbReference type="EMBL" id="JAPNOA010000007">
    <property type="protein sequence ID" value="MCY0963962.1"/>
    <property type="molecule type" value="Genomic_DNA"/>
</dbReference>
<proteinExistence type="predicted"/>
<gene>
    <name evidence="1" type="ORF">OUO13_02065</name>
</gene>
<dbReference type="RefSeq" id="WP_283172181.1">
    <property type="nucleotide sequence ID" value="NZ_JAPNOA010000007.1"/>
</dbReference>
<sequence length="138" mass="15050">MTKILKVKTGGRFEEIASYSRVVAVDDWIFVSNTAGRDPQTGEFSQDPIAQAEVVFNNIEKALAAVGASLQDVVMSRVFIQNPEHIHKVMEFIGGKFRGVDPATTATCPPLGSSQYLVEIEVTAFRGASKADVEYINI</sequence>
<evidence type="ECO:0000313" key="2">
    <source>
        <dbReference type="Proteomes" id="UP001150830"/>
    </source>
</evidence>
<comment type="caution">
    <text evidence="1">The sequence shown here is derived from an EMBL/GenBank/DDBJ whole genome shotgun (WGS) entry which is preliminary data.</text>
</comment>
<dbReference type="Pfam" id="PF01042">
    <property type="entry name" value="Ribonuc_L-PSP"/>
    <property type="match status" value="1"/>
</dbReference>
<dbReference type="AlphaFoldDB" id="A0A9X3EAI7"/>
<dbReference type="PANTHER" id="PTHR43857">
    <property type="entry name" value="BLR7761 PROTEIN"/>
    <property type="match status" value="1"/>
</dbReference>
<dbReference type="CDD" id="cd06154">
    <property type="entry name" value="YjgF_YER057c_UK114_like_6"/>
    <property type="match status" value="1"/>
</dbReference>
<reference evidence="1" key="1">
    <citation type="submission" date="2022-11" db="EMBL/GenBank/DDBJ databases">
        <title>Parathalassolutuus dongxingensis gen. nov., sp. nov., a novel member of family Oceanospirillaceae isolated from a coastal shrimp pond in Guangxi, China.</title>
        <authorList>
            <person name="Chen H."/>
        </authorList>
    </citation>
    <scope>NUCLEOTIDE SEQUENCE</scope>
    <source>
        <strain evidence="1">G-43</strain>
    </source>
</reference>
<organism evidence="1 2">
    <name type="scientific">Parathalassolituus penaei</name>
    <dbReference type="NCBI Taxonomy" id="2997323"/>
    <lineage>
        <taxon>Bacteria</taxon>
        <taxon>Pseudomonadati</taxon>
        <taxon>Pseudomonadota</taxon>
        <taxon>Gammaproteobacteria</taxon>
        <taxon>Oceanospirillales</taxon>
        <taxon>Oceanospirillaceae</taxon>
        <taxon>Parathalassolituus</taxon>
    </lineage>
</organism>
<dbReference type="PANTHER" id="PTHR43857:SF1">
    <property type="entry name" value="YJGH FAMILY PROTEIN"/>
    <property type="match status" value="1"/>
</dbReference>
<dbReference type="Gene3D" id="3.30.1330.40">
    <property type="entry name" value="RutC-like"/>
    <property type="match status" value="1"/>
</dbReference>
<dbReference type="InterPro" id="IPR035959">
    <property type="entry name" value="RutC-like_sf"/>
</dbReference>
<protein>
    <submittedName>
        <fullName evidence="1">RidA family protein</fullName>
    </submittedName>
</protein>